<accession>A0A9P1EMX6</accession>
<dbReference type="InterPro" id="IPR051374">
    <property type="entry name" value="Ataxin-10/CTR86_families"/>
</dbReference>
<gene>
    <name evidence="4" type="ORF">CEURO_LOCUS21809</name>
</gene>
<dbReference type="Gene3D" id="1.25.10.10">
    <property type="entry name" value="Leucine-rich Repeat Variant"/>
    <property type="match status" value="2"/>
</dbReference>
<dbReference type="GO" id="GO:0051301">
    <property type="term" value="P:cell division"/>
    <property type="evidence" value="ECO:0007669"/>
    <property type="project" value="UniProtKB-KW"/>
</dbReference>
<name>A0A9P1EMX6_CUSEU</name>
<dbReference type="EMBL" id="CAMAPE010000075">
    <property type="protein sequence ID" value="CAH9118118.1"/>
    <property type="molecule type" value="Genomic_DNA"/>
</dbReference>
<evidence type="ECO:0000313" key="5">
    <source>
        <dbReference type="Proteomes" id="UP001152484"/>
    </source>
</evidence>
<dbReference type="InterPro" id="IPR016024">
    <property type="entry name" value="ARM-type_fold"/>
</dbReference>
<proteinExistence type="predicted"/>
<keyword evidence="5" id="KW-1185">Reference proteome</keyword>
<dbReference type="SUPFAM" id="SSF48371">
    <property type="entry name" value="ARM repeat"/>
    <property type="match status" value="1"/>
</dbReference>
<feature type="domain" description="Ataxin-10" evidence="3">
    <location>
        <begin position="394"/>
        <end position="487"/>
    </location>
</feature>
<dbReference type="InterPro" id="IPR011989">
    <property type="entry name" value="ARM-like"/>
</dbReference>
<evidence type="ECO:0000256" key="1">
    <source>
        <dbReference type="ARBA" id="ARBA00022618"/>
    </source>
</evidence>
<dbReference type="Pfam" id="PF09759">
    <property type="entry name" value="Atx10homo_assoc"/>
    <property type="match status" value="1"/>
</dbReference>
<keyword evidence="1" id="KW-0132">Cell division</keyword>
<evidence type="ECO:0000256" key="2">
    <source>
        <dbReference type="ARBA" id="ARBA00023306"/>
    </source>
</evidence>
<keyword evidence="2" id="KW-0131">Cell cycle</keyword>
<dbReference type="PANTHER" id="PTHR13255">
    <property type="entry name" value="ATAXIN-10"/>
    <property type="match status" value="1"/>
</dbReference>
<evidence type="ECO:0000259" key="3">
    <source>
        <dbReference type="Pfam" id="PF09759"/>
    </source>
</evidence>
<dbReference type="AlphaFoldDB" id="A0A9P1EMX6"/>
<evidence type="ECO:0000313" key="4">
    <source>
        <dbReference type="EMBL" id="CAH9118118.1"/>
    </source>
</evidence>
<dbReference type="GO" id="GO:0005829">
    <property type="term" value="C:cytosol"/>
    <property type="evidence" value="ECO:0007669"/>
    <property type="project" value="TreeGrafter"/>
</dbReference>
<dbReference type="Proteomes" id="UP001152484">
    <property type="component" value="Unassembled WGS sequence"/>
</dbReference>
<comment type="caution">
    <text evidence="4">The sequence shown here is derived from an EMBL/GenBank/DDBJ whole genome shotgun (WGS) entry which is preliminary data.</text>
</comment>
<dbReference type="InterPro" id="IPR019156">
    <property type="entry name" value="Ataxin-10_domain"/>
</dbReference>
<protein>
    <recommendedName>
        <fullName evidence="3">Ataxin-10 domain-containing protein</fullName>
    </recommendedName>
</protein>
<organism evidence="4 5">
    <name type="scientific">Cuscuta europaea</name>
    <name type="common">European dodder</name>
    <dbReference type="NCBI Taxonomy" id="41803"/>
    <lineage>
        <taxon>Eukaryota</taxon>
        <taxon>Viridiplantae</taxon>
        <taxon>Streptophyta</taxon>
        <taxon>Embryophyta</taxon>
        <taxon>Tracheophyta</taxon>
        <taxon>Spermatophyta</taxon>
        <taxon>Magnoliopsida</taxon>
        <taxon>eudicotyledons</taxon>
        <taxon>Gunneridae</taxon>
        <taxon>Pentapetalae</taxon>
        <taxon>asterids</taxon>
        <taxon>lamiids</taxon>
        <taxon>Solanales</taxon>
        <taxon>Convolvulaceae</taxon>
        <taxon>Cuscuteae</taxon>
        <taxon>Cuscuta</taxon>
        <taxon>Cuscuta subgen. Cuscuta</taxon>
    </lineage>
</organism>
<dbReference type="OrthoDB" id="379794at2759"/>
<reference evidence="4" key="1">
    <citation type="submission" date="2022-07" db="EMBL/GenBank/DDBJ databases">
        <authorList>
            <person name="Macas J."/>
            <person name="Novak P."/>
            <person name="Neumann P."/>
        </authorList>
    </citation>
    <scope>NUCLEOTIDE SEQUENCE</scope>
</reference>
<sequence>MDKETDYELLVADNIIGPFLIASNCSSIQMALEKLIEIAKTAEGRSHLASQNVISKLLQMCLSISYPMGCHILSLSLKLLRNLCAGEIRNQNAFLEENGVEVISTTITSIGDASDYNAEIVRMALQLLANFVLAGGEHQRAVWCKFFPNGFLNLARVRSSESCDPLCMVIYTCCEGDDKLLTDLCNEQGLPVVVEIIRTACMADSTTGSGFNLLLSKICIEGYHTASLFFKLNPDYAAGMIPADGHYVSEQTYTLRTLSDVLNGGIEVLAVTSDFALCILGILRSAAGGVDFTTRGKIGLPTGSVLVNVLGYSLTILRDICACDRRTGFKDDVVDVLVSSGLIELLLSFLRTLEPPAIIQTAMKQQQHRENRQEEEETTMSSRQIVACCPYKGFRRDIVAILGNCAYRRKYVQDEIREKNGIVLLLQQCVPDEDNPFLREWGIWAARNLFEGNIDNERVVADLELQGTLNVPELAPLGLRVEVDPRTHCAKLVN</sequence>
<dbReference type="PANTHER" id="PTHR13255:SF0">
    <property type="entry name" value="ATAXIN-10"/>
    <property type="match status" value="1"/>
</dbReference>